<dbReference type="EMBL" id="SDMP01000016">
    <property type="protein sequence ID" value="RYR03186.1"/>
    <property type="molecule type" value="Genomic_DNA"/>
</dbReference>
<feature type="region of interest" description="Disordered" evidence="1">
    <location>
        <begin position="34"/>
        <end position="77"/>
    </location>
</feature>
<proteinExistence type="predicted"/>
<feature type="compositionally biased region" description="Acidic residues" evidence="1">
    <location>
        <begin position="34"/>
        <end position="52"/>
    </location>
</feature>
<organism evidence="2 3">
    <name type="scientific">Arachis hypogaea</name>
    <name type="common">Peanut</name>
    <dbReference type="NCBI Taxonomy" id="3818"/>
    <lineage>
        <taxon>Eukaryota</taxon>
        <taxon>Viridiplantae</taxon>
        <taxon>Streptophyta</taxon>
        <taxon>Embryophyta</taxon>
        <taxon>Tracheophyta</taxon>
        <taxon>Spermatophyta</taxon>
        <taxon>Magnoliopsida</taxon>
        <taxon>eudicotyledons</taxon>
        <taxon>Gunneridae</taxon>
        <taxon>Pentapetalae</taxon>
        <taxon>rosids</taxon>
        <taxon>fabids</taxon>
        <taxon>Fabales</taxon>
        <taxon>Fabaceae</taxon>
        <taxon>Papilionoideae</taxon>
        <taxon>50 kb inversion clade</taxon>
        <taxon>dalbergioids sensu lato</taxon>
        <taxon>Dalbergieae</taxon>
        <taxon>Pterocarpus clade</taxon>
        <taxon>Arachis</taxon>
    </lineage>
</organism>
<keyword evidence="3" id="KW-1185">Reference proteome</keyword>
<evidence type="ECO:0000313" key="2">
    <source>
        <dbReference type="EMBL" id="RYR03186.1"/>
    </source>
</evidence>
<protein>
    <submittedName>
        <fullName evidence="2">Uncharacterized protein</fullName>
    </submittedName>
</protein>
<dbReference type="Proteomes" id="UP000289738">
    <property type="component" value="Chromosome B06"/>
</dbReference>
<evidence type="ECO:0000256" key="1">
    <source>
        <dbReference type="SAM" id="MobiDB-lite"/>
    </source>
</evidence>
<gene>
    <name evidence="2" type="ORF">Ahy_B06g082031</name>
</gene>
<sequence length="77" mass="8710">MESEKVTGLKSLLVMLIICQRKWQWVDRGEVDAELEPSTDEEVFDDSADDGDHENHFGFDVEDNNPQSNAFGDSLAH</sequence>
<accession>A0A444YMJ8</accession>
<name>A0A444YMJ8_ARAHY</name>
<evidence type="ECO:0000313" key="3">
    <source>
        <dbReference type="Proteomes" id="UP000289738"/>
    </source>
</evidence>
<dbReference type="AlphaFoldDB" id="A0A444YMJ8"/>
<comment type="caution">
    <text evidence="2">The sequence shown here is derived from an EMBL/GenBank/DDBJ whole genome shotgun (WGS) entry which is preliminary data.</text>
</comment>
<reference evidence="2 3" key="1">
    <citation type="submission" date="2019-01" db="EMBL/GenBank/DDBJ databases">
        <title>Sequencing of cultivated peanut Arachis hypogaea provides insights into genome evolution and oil improvement.</title>
        <authorList>
            <person name="Chen X."/>
        </authorList>
    </citation>
    <scope>NUCLEOTIDE SEQUENCE [LARGE SCALE GENOMIC DNA]</scope>
    <source>
        <strain evidence="3">cv. Fuhuasheng</strain>
        <tissue evidence="2">Leaves</tissue>
    </source>
</reference>